<dbReference type="EMBL" id="CAMAPE010000061">
    <property type="protein sequence ID" value="CAH9113626.1"/>
    <property type="molecule type" value="Genomic_DNA"/>
</dbReference>
<gene>
    <name evidence="1" type="ORF">CEURO_LOCUS20089</name>
</gene>
<evidence type="ECO:0000313" key="1">
    <source>
        <dbReference type="EMBL" id="CAH9113626.1"/>
    </source>
</evidence>
<dbReference type="AlphaFoldDB" id="A0A9P0ZWT2"/>
<keyword evidence="2" id="KW-1185">Reference proteome</keyword>
<protein>
    <submittedName>
        <fullName evidence="1">Uncharacterized protein</fullName>
    </submittedName>
</protein>
<reference evidence="1" key="1">
    <citation type="submission" date="2022-07" db="EMBL/GenBank/DDBJ databases">
        <authorList>
            <person name="Macas J."/>
            <person name="Novak P."/>
            <person name="Neumann P."/>
        </authorList>
    </citation>
    <scope>NUCLEOTIDE SEQUENCE</scope>
</reference>
<organism evidence="1 2">
    <name type="scientific">Cuscuta europaea</name>
    <name type="common">European dodder</name>
    <dbReference type="NCBI Taxonomy" id="41803"/>
    <lineage>
        <taxon>Eukaryota</taxon>
        <taxon>Viridiplantae</taxon>
        <taxon>Streptophyta</taxon>
        <taxon>Embryophyta</taxon>
        <taxon>Tracheophyta</taxon>
        <taxon>Spermatophyta</taxon>
        <taxon>Magnoliopsida</taxon>
        <taxon>eudicotyledons</taxon>
        <taxon>Gunneridae</taxon>
        <taxon>Pentapetalae</taxon>
        <taxon>asterids</taxon>
        <taxon>lamiids</taxon>
        <taxon>Solanales</taxon>
        <taxon>Convolvulaceae</taxon>
        <taxon>Cuscuteae</taxon>
        <taxon>Cuscuta</taxon>
        <taxon>Cuscuta subgen. Cuscuta</taxon>
    </lineage>
</organism>
<name>A0A9P0ZWT2_CUSEU</name>
<accession>A0A9P0ZWT2</accession>
<dbReference type="Proteomes" id="UP001152484">
    <property type="component" value="Unassembled WGS sequence"/>
</dbReference>
<sequence length="202" mass="22294">MGITKASTLMNFVVPKKIERDLGDVSSTLLSQWEGLIVFKKPPCVDFGLVCSDKGSSSTDTESISSLIFKEDLHYLGLIYVSDNISGSAVVNRDTSQGTFTFETKEIDVTGIIETTPLRVCFSPVNNEPLLADGLVSIEVLEYNASCEKDIEVTPIQRLLSDRELLDRVADTEWDSASSRLLPRWSARLNAKKLVVTYIGLL</sequence>
<proteinExistence type="predicted"/>
<evidence type="ECO:0000313" key="2">
    <source>
        <dbReference type="Proteomes" id="UP001152484"/>
    </source>
</evidence>
<dbReference type="OrthoDB" id="10552122at2759"/>
<comment type="caution">
    <text evidence="1">The sequence shown here is derived from an EMBL/GenBank/DDBJ whole genome shotgun (WGS) entry which is preliminary data.</text>
</comment>